<reference evidence="1 2" key="1">
    <citation type="journal article" date="2016" name="Nat. Commun.">
        <title>Thousands of microbial genomes shed light on interconnected biogeochemical processes in an aquifer system.</title>
        <authorList>
            <person name="Anantharaman K."/>
            <person name="Brown C.T."/>
            <person name="Hug L.A."/>
            <person name="Sharon I."/>
            <person name="Castelle C.J."/>
            <person name="Probst A.J."/>
            <person name="Thomas B.C."/>
            <person name="Singh A."/>
            <person name="Wilkins M.J."/>
            <person name="Karaoz U."/>
            <person name="Brodie E.L."/>
            <person name="Williams K.H."/>
            <person name="Hubbard S.S."/>
            <person name="Banfield J.F."/>
        </authorList>
    </citation>
    <scope>NUCLEOTIDE SEQUENCE [LARGE SCALE GENOMIC DNA]</scope>
</reference>
<gene>
    <name evidence="1" type="ORF">A2261_04285</name>
</gene>
<name>A0A1F6NKP6_9BACT</name>
<evidence type="ECO:0000313" key="2">
    <source>
        <dbReference type="Proteomes" id="UP000177803"/>
    </source>
</evidence>
<dbReference type="AlphaFoldDB" id="A0A1F6NKP6"/>
<sequence length="204" mass="22577">MHIQWLGQTCVKLQTKNLDEDVVVLLDGYRPEKGDFPRSFTPQVALYSQGQADAATLSQNPFVLDTLGECETKGVMIYAVPGSDGNIIYKLNAEGMNILHLGRQKTKLENDTVEKIGTVDILLLPVGDGDYMSPENAAALVTTLEPRIVIPIGHQCDTDSKAKPVSEFIKELGLKPEATDKKFIIKAKDLPQEETKLYVLEKNY</sequence>
<evidence type="ECO:0008006" key="3">
    <source>
        <dbReference type="Google" id="ProtNLM"/>
    </source>
</evidence>
<proteinExistence type="predicted"/>
<comment type="caution">
    <text evidence="1">The sequence shown here is derived from an EMBL/GenBank/DDBJ whole genome shotgun (WGS) entry which is preliminary data.</text>
</comment>
<evidence type="ECO:0000313" key="1">
    <source>
        <dbReference type="EMBL" id="OGH84566.1"/>
    </source>
</evidence>
<dbReference type="InterPro" id="IPR036866">
    <property type="entry name" value="RibonucZ/Hydroxyglut_hydro"/>
</dbReference>
<protein>
    <recommendedName>
        <fullName evidence="3">Lactamase</fullName>
    </recommendedName>
</protein>
<dbReference type="Proteomes" id="UP000177803">
    <property type="component" value="Unassembled WGS sequence"/>
</dbReference>
<organism evidence="1 2">
    <name type="scientific">Candidatus Magasanikbacteria bacterium RIFOXYA2_FULL_44_8</name>
    <dbReference type="NCBI Taxonomy" id="1798696"/>
    <lineage>
        <taxon>Bacteria</taxon>
        <taxon>Candidatus Magasanikiibacteriota</taxon>
    </lineage>
</organism>
<dbReference type="PANTHER" id="PTHR39189">
    <property type="entry name" value="UPF0173 METAL-DEPENDENT HYDROLASE YTKL"/>
    <property type="match status" value="1"/>
</dbReference>
<dbReference type="PANTHER" id="PTHR39189:SF1">
    <property type="entry name" value="UPF0173 METAL-DEPENDENT HYDROLASE YTKL"/>
    <property type="match status" value="1"/>
</dbReference>
<dbReference type="SUPFAM" id="SSF56281">
    <property type="entry name" value="Metallo-hydrolase/oxidoreductase"/>
    <property type="match status" value="1"/>
</dbReference>
<dbReference type="EMBL" id="MFQR01000014">
    <property type="protein sequence ID" value="OGH84566.1"/>
    <property type="molecule type" value="Genomic_DNA"/>
</dbReference>
<accession>A0A1F6NKP6</accession>
<dbReference type="Gene3D" id="3.60.15.10">
    <property type="entry name" value="Ribonuclease Z/Hydroxyacylglutathione hydrolase-like"/>
    <property type="match status" value="1"/>
</dbReference>
<dbReference type="Pfam" id="PF13483">
    <property type="entry name" value="Lactamase_B_3"/>
    <property type="match status" value="1"/>
</dbReference>